<feature type="region of interest" description="Disordered" evidence="4">
    <location>
        <begin position="1"/>
        <end position="29"/>
    </location>
</feature>
<dbReference type="CDD" id="cd07377">
    <property type="entry name" value="WHTH_GntR"/>
    <property type="match status" value="1"/>
</dbReference>
<dbReference type="InterPro" id="IPR050679">
    <property type="entry name" value="Bact_HTH_transcr_reg"/>
</dbReference>
<accession>A0ABS6H547</accession>
<dbReference type="PANTHER" id="PTHR44846:SF1">
    <property type="entry name" value="MANNOSYL-D-GLYCERATE TRANSPORT_METABOLISM SYSTEM REPRESSOR MNGR-RELATED"/>
    <property type="match status" value="1"/>
</dbReference>
<evidence type="ECO:0000256" key="3">
    <source>
        <dbReference type="ARBA" id="ARBA00023163"/>
    </source>
</evidence>
<gene>
    <name evidence="6" type="ORF">JJQ90_08780</name>
</gene>
<dbReference type="InterPro" id="IPR000524">
    <property type="entry name" value="Tscrpt_reg_HTH_GntR"/>
</dbReference>
<comment type="caution">
    <text evidence="6">The sequence shown here is derived from an EMBL/GenBank/DDBJ whole genome shotgun (WGS) entry which is preliminary data.</text>
</comment>
<evidence type="ECO:0000259" key="5">
    <source>
        <dbReference type="PROSITE" id="PS50949"/>
    </source>
</evidence>
<keyword evidence="1" id="KW-0805">Transcription regulation</keyword>
<feature type="compositionally biased region" description="Low complexity" evidence="4">
    <location>
        <begin position="1"/>
        <end position="15"/>
    </location>
</feature>
<keyword evidence="7" id="KW-1185">Reference proteome</keyword>
<evidence type="ECO:0000313" key="7">
    <source>
        <dbReference type="Proteomes" id="UP000689967"/>
    </source>
</evidence>
<dbReference type="EMBL" id="JAERQM010000002">
    <property type="protein sequence ID" value="MBU8543799.1"/>
    <property type="molecule type" value="Genomic_DNA"/>
</dbReference>
<organism evidence="6 7">
    <name type="scientific">Falsiroseomonas oleicola</name>
    <dbReference type="NCBI Taxonomy" id="2801474"/>
    <lineage>
        <taxon>Bacteria</taxon>
        <taxon>Pseudomonadati</taxon>
        <taxon>Pseudomonadota</taxon>
        <taxon>Alphaproteobacteria</taxon>
        <taxon>Acetobacterales</taxon>
        <taxon>Roseomonadaceae</taxon>
        <taxon>Falsiroseomonas</taxon>
    </lineage>
</organism>
<dbReference type="Proteomes" id="UP000689967">
    <property type="component" value="Unassembled WGS sequence"/>
</dbReference>
<keyword evidence="2" id="KW-0238">DNA-binding</keyword>
<dbReference type="PANTHER" id="PTHR44846">
    <property type="entry name" value="MANNOSYL-D-GLYCERATE TRANSPORT/METABOLISM SYSTEM REPRESSOR MNGR-RELATED"/>
    <property type="match status" value="1"/>
</dbReference>
<dbReference type="Pfam" id="PF07702">
    <property type="entry name" value="UTRA"/>
    <property type="match status" value="1"/>
</dbReference>
<evidence type="ECO:0000256" key="4">
    <source>
        <dbReference type="SAM" id="MobiDB-lite"/>
    </source>
</evidence>
<dbReference type="SMART" id="SM00866">
    <property type="entry name" value="UTRA"/>
    <property type="match status" value="1"/>
</dbReference>
<proteinExistence type="predicted"/>
<sequence length="285" mass="31124">MSSPARRNPSAMPAPAAAPPTPSPGSRGTARAFVLGRVAPLNPAHAMPLYMQLAERFVALVSQGQDALVGQSLPTESECMAHFGISRPTVRQAMAHLANLGLITRGRGRGTFVAPRRLDHDLSLAFEDEARNARKRVSFQVLDRRTVLAPATVRAALDLPAGAEVEMVERLRLLDGEVFGHELRYLPTAIARHVTARMLERQAVNTLLRAAVGEAPKRMRLVVRSVPADTRIARLLGVKRGMPLLESEHVYRLASGAPVLCGFVRFHGDRFQFIAEAEIRSEAQL</sequence>
<dbReference type="SMART" id="SM00345">
    <property type="entry name" value="HTH_GNTR"/>
    <property type="match status" value="1"/>
</dbReference>
<keyword evidence="3" id="KW-0804">Transcription</keyword>
<dbReference type="RefSeq" id="WP_216874430.1">
    <property type="nucleotide sequence ID" value="NZ_JAERQM010000002.1"/>
</dbReference>
<evidence type="ECO:0000256" key="2">
    <source>
        <dbReference type="ARBA" id="ARBA00023125"/>
    </source>
</evidence>
<protein>
    <submittedName>
        <fullName evidence="6">GntR family transcriptional regulator</fullName>
    </submittedName>
</protein>
<dbReference type="Pfam" id="PF00392">
    <property type="entry name" value="GntR"/>
    <property type="match status" value="1"/>
</dbReference>
<evidence type="ECO:0000313" key="6">
    <source>
        <dbReference type="EMBL" id="MBU8543799.1"/>
    </source>
</evidence>
<evidence type="ECO:0000256" key="1">
    <source>
        <dbReference type="ARBA" id="ARBA00023015"/>
    </source>
</evidence>
<feature type="domain" description="HTH gntR-type" evidence="5">
    <location>
        <begin position="47"/>
        <end position="116"/>
    </location>
</feature>
<dbReference type="InterPro" id="IPR011663">
    <property type="entry name" value="UTRA"/>
</dbReference>
<name>A0ABS6H547_9PROT</name>
<reference evidence="6 7" key="1">
    <citation type="submission" date="2021-01" db="EMBL/GenBank/DDBJ databases">
        <title>Roseomonas sp. nov, a bacterium isolated from an oil production mixture in Yumen Oilfield.</title>
        <authorList>
            <person name="Wu D."/>
        </authorList>
    </citation>
    <scope>NUCLEOTIDE SEQUENCE [LARGE SCALE GENOMIC DNA]</scope>
    <source>
        <strain evidence="6 7">ROY-5-3</strain>
    </source>
</reference>
<dbReference type="PROSITE" id="PS50949">
    <property type="entry name" value="HTH_GNTR"/>
    <property type="match status" value="1"/>
</dbReference>